<reference evidence="1 2" key="1">
    <citation type="submission" date="2022-06" db="EMBL/GenBank/DDBJ databases">
        <title>Runella sp. S5 genome sequencing.</title>
        <authorList>
            <person name="Park S."/>
        </authorList>
    </citation>
    <scope>NUCLEOTIDE SEQUENCE [LARGE SCALE GENOMIC DNA]</scope>
    <source>
        <strain evidence="1 2">S5</strain>
    </source>
</reference>
<sequence length="456" mass="50856">MLTPAPLQLGAAAAGAGYAGEVALSFTAFKNSSDMIRDYLKNEALSMLTRLGQLQPFSLSTPMVSAAGPSNEALRAITNHLVSAKTELRQKVQTYLAQLRGEADETFGNAAEAQAAYAVLKLRFNNILDQLDIFADVLTQRSEHQTGVWIAGLDVVATDALAPQEGLYEVPPVMCFLERGHGAAIRRARTRLPGGDYNPVAIIQVPRERMIGSGIASSLIHEVGHQGAALLNLVETLRKELKNKIAQAPPSQHIAWSLYERWISEIVADFWATGHLGITATQGLMNVVSLPRYFMFRIKLDDPHPFPWIRVKLSLSVGALLYPDPQWQRFEHLWQQLYPLEDLEQDKRDIIRALEQVMPEFAELLTNHHSKYLANRSLKDIFPYKHRQPERLRELYSTVASQPATDESDLPPSLTFAVIGQARADGRVNATTESYLLSRFLNRWALGRAESRGNLN</sequence>
<name>A0ABT1FML4_9BACT</name>
<evidence type="ECO:0000313" key="1">
    <source>
        <dbReference type="EMBL" id="MCP1383003.1"/>
    </source>
</evidence>
<organism evidence="1 2">
    <name type="scientific">Runella salmonicolor</name>
    <dbReference type="NCBI Taxonomy" id="2950278"/>
    <lineage>
        <taxon>Bacteria</taxon>
        <taxon>Pseudomonadati</taxon>
        <taxon>Bacteroidota</taxon>
        <taxon>Cytophagia</taxon>
        <taxon>Cytophagales</taxon>
        <taxon>Spirosomataceae</taxon>
        <taxon>Runella</taxon>
    </lineage>
</organism>
<comment type="caution">
    <text evidence="1">The sequence shown here is derived from an EMBL/GenBank/DDBJ whole genome shotgun (WGS) entry which is preliminary data.</text>
</comment>
<evidence type="ECO:0000313" key="2">
    <source>
        <dbReference type="Proteomes" id="UP001204772"/>
    </source>
</evidence>
<dbReference type="Proteomes" id="UP001204772">
    <property type="component" value="Unassembled WGS sequence"/>
</dbReference>
<protein>
    <submittedName>
        <fullName evidence="1">Uncharacterized protein</fullName>
    </submittedName>
</protein>
<keyword evidence="2" id="KW-1185">Reference proteome</keyword>
<dbReference type="RefSeq" id="WP_253527512.1">
    <property type="nucleotide sequence ID" value="NZ_JAMZEL010000003.1"/>
</dbReference>
<proteinExistence type="predicted"/>
<accession>A0ABT1FML4</accession>
<gene>
    <name evidence="1" type="ORF">NCI00_11230</name>
</gene>
<dbReference type="EMBL" id="JAMZEL010000003">
    <property type="protein sequence ID" value="MCP1383003.1"/>
    <property type="molecule type" value="Genomic_DNA"/>
</dbReference>